<evidence type="ECO:0000313" key="2">
    <source>
        <dbReference type="EMBL" id="GJD65019.1"/>
    </source>
</evidence>
<accession>A0AA37M7F0</accession>
<keyword evidence="3" id="KW-1185">Reference proteome</keyword>
<dbReference type="Pfam" id="PF12680">
    <property type="entry name" value="SnoaL_2"/>
    <property type="match status" value="1"/>
</dbReference>
<comment type="caution">
    <text evidence="2">The sequence shown here is derived from an EMBL/GenBank/DDBJ whole genome shotgun (WGS) entry which is preliminary data.</text>
</comment>
<evidence type="ECO:0000259" key="1">
    <source>
        <dbReference type="Pfam" id="PF12680"/>
    </source>
</evidence>
<evidence type="ECO:0000313" key="3">
    <source>
        <dbReference type="Proteomes" id="UP001055286"/>
    </source>
</evidence>
<dbReference type="Gene3D" id="3.10.450.50">
    <property type="match status" value="1"/>
</dbReference>
<proteinExistence type="predicted"/>
<dbReference type="Proteomes" id="UP001055286">
    <property type="component" value="Unassembled WGS sequence"/>
</dbReference>
<name>A0AA37M7F0_9HYPH</name>
<sequence length="132" mass="13911">MPDTETGSAAGEPDYDCLLRSNLARVFNERDAATRAAALADLFVDDPVMFEPTGIVRGRAAISAVAGGLLEQFGPDFRFVPEGDALGHHGLGTLHWRAGPEGGPVAVTGIDAAEIVDGRIARLWVLLDPPHP</sequence>
<organism evidence="2 3">
    <name type="scientific">Methylobacterium frigidaeris</name>
    <dbReference type="NCBI Taxonomy" id="2038277"/>
    <lineage>
        <taxon>Bacteria</taxon>
        <taxon>Pseudomonadati</taxon>
        <taxon>Pseudomonadota</taxon>
        <taxon>Alphaproteobacteria</taxon>
        <taxon>Hyphomicrobiales</taxon>
        <taxon>Methylobacteriaceae</taxon>
        <taxon>Methylobacterium</taxon>
    </lineage>
</organism>
<dbReference type="AlphaFoldDB" id="A0AA37M7F0"/>
<feature type="domain" description="SnoaL-like" evidence="1">
    <location>
        <begin position="25"/>
        <end position="122"/>
    </location>
</feature>
<dbReference type="RefSeq" id="WP_099903357.1">
    <property type="nucleotide sequence ID" value="NZ_BPQJ01000033.1"/>
</dbReference>
<dbReference type="SUPFAM" id="SSF54427">
    <property type="entry name" value="NTF2-like"/>
    <property type="match status" value="1"/>
</dbReference>
<reference evidence="2" key="1">
    <citation type="journal article" date="2016" name="Front. Microbiol.">
        <title>Genome Sequence of the Piezophilic, Mesophilic Sulfate-Reducing Bacterium Desulfovibrio indicus J2T.</title>
        <authorList>
            <person name="Cao J."/>
            <person name="Maignien L."/>
            <person name="Shao Z."/>
            <person name="Alain K."/>
            <person name="Jebbar M."/>
        </authorList>
    </citation>
    <scope>NUCLEOTIDE SEQUENCE</scope>
    <source>
        <strain evidence="2">JCM 32048</strain>
    </source>
</reference>
<protein>
    <recommendedName>
        <fullName evidence="1">SnoaL-like domain-containing protein</fullName>
    </recommendedName>
</protein>
<dbReference type="InterPro" id="IPR032710">
    <property type="entry name" value="NTF2-like_dom_sf"/>
</dbReference>
<dbReference type="InterPro" id="IPR037401">
    <property type="entry name" value="SnoaL-like"/>
</dbReference>
<reference evidence="2" key="2">
    <citation type="submission" date="2021-08" db="EMBL/GenBank/DDBJ databases">
        <authorList>
            <person name="Tani A."/>
            <person name="Ola A."/>
            <person name="Ogura Y."/>
            <person name="Katsura K."/>
            <person name="Hayashi T."/>
        </authorList>
    </citation>
    <scope>NUCLEOTIDE SEQUENCE</scope>
    <source>
        <strain evidence="2">JCM 32048</strain>
    </source>
</reference>
<dbReference type="EMBL" id="BPQJ01000033">
    <property type="protein sequence ID" value="GJD65019.1"/>
    <property type="molecule type" value="Genomic_DNA"/>
</dbReference>
<gene>
    <name evidence="2" type="ORF">MPEAHAMD_5205</name>
</gene>